<organism evidence="1 2">
    <name type="scientific">Belliella pelovolcani</name>
    <dbReference type="NCBI Taxonomy" id="529505"/>
    <lineage>
        <taxon>Bacteria</taxon>
        <taxon>Pseudomonadati</taxon>
        <taxon>Bacteroidota</taxon>
        <taxon>Cytophagia</taxon>
        <taxon>Cytophagales</taxon>
        <taxon>Cyclobacteriaceae</taxon>
        <taxon>Belliella</taxon>
    </lineage>
</organism>
<dbReference type="STRING" id="529505.SAMN05421761_12122"/>
<accession>A0A1N7PUW7</accession>
<dbReference type="AlphaFoldDB" id="A0A1N7PUW7"/>
<evidence type="ECO:0000313" key="1">
    <source>
        <dbReference type="EMBL" id="SIT14433.1"/>
    </source>
</evidence>
<dbReference type="EMBL" id="FTOP01000021">
    <property type="protein sequence ID" value="SIT14433.1"/>
    <property type="molecule type" value="Genomic_DNA"/>
</dbReference>
<proteinExistence type="predicted"/>
<name>A0A1N7PUW7_9BACT</name>
<sequence length="65" mass="7730">MKGISYLTDEKNRKVAVQIDLKLYGKLWEDFYDNMIAEERKEEEKIPLKDLIKVLKKEGKLDESI</sequence>
<dbReference type="Proteomes" id="UP000186026">
    <property type="component" value="Unassembled WGS sequence"/>
</dbReference>
<keyword evidence="2" id="KW-1185">Reference proteome</keyword>
<dbReference type="RefSeq" id="WP_076502909.1">
    <property type="nucleotide sequence ID" value="NZ_FTOP01000021.1"/>
</dbReference>
<dbReference type="OrthoDB" id="9803638at2"/>
<protein>
    <submittedName>
        <fullName evidence="1">Uncharacterized protein</fullName>
    </submittedName>
</protein>
<gene>
    <name evidence="1" type="ORF">SAMN05421761_12122</name>
</gene>
<reference evidence="2" key="1">
    <citation type="submission" date="2017-01" db="EMBL/GenBank/DDBJ databases">
        <authorList>
            <person name="Varghese N."/>
            <person name="Submissions S."/>
        </authorList>
    </citation>
    <scope>NUCLEOTIDE SEQUENCE [LARGE SCALE GENOMIC DNA]</scope>
    <source>
        <strain evidence="2">DSM 46698</strain>
    </source>
</reference>
<evidence type="ECO:0000313" key="2">
    <source>
        <dbReference type="Proteomes" id="UP000186026"/>
    </source>
</evidence>